<dbReference type="EC" id="2.3.1.30" evidence="5"/>
<dbReference type="Pfam" id="PF00132">
    <property type="entry name" value="Hexapep"/>
    <property type="match status" value="1"/>
</dbReference>
<dbReference type="SUPFAM" id="SSF51161">
    <property type="entry name" value="Trimeric LpxA-like enzymes"/>
    <property type="match status" value="1"/>
</dbReference>
<evidence type="ECO:0000256" key="3">
    <source>
        <dbReference type="ARBA" id="ARBA00022737"/>
    </source>
</evidence>
<dbReference type="PANTHER" id="PTHR42811">
    <property type="entry name" value="SERINE ACETYLTRANSFERASE"/>
    <property type="match status" value="1"/>
</dbReference>
<dbReference type="InterPro" id="IPR005881">
    <property type="entry name" value="Ser_O-AcTrfase"/>
</dbReference>
<evidence type="ECO:0000256" key="2">
    <source>
        <dbReference type="ARBA" id="ARBA00022679"/>
    </source>
</evidence>
<dbReference type="GO" id="GO:0009001">
    <property type="term" value="F:serine O-acetyltransferase activity"/>
    <property type="evidence" value="ECO:0007669"/>
    <property type="project" value="UniProtKB-EC"/>
</dbReference>
<proteinExistence type="inferred from homology"/>
<gene>
    <name evidence="6" type="ORF">GT347_19510</name>
</gene>
<accession>A0A857J9S6</accession>
<dbReference type="InterPro" id="IPR018357">
    <property type="entry name" value="Hexapep_transf_CS"/>
</dbReference>
<dbReference type="InterPro" id="IPR045304">
    <property type="entry name" value="LbH_SAT"/>
</dbReference>
<dbReference type="RefSeq" id="WP_160553784.1">
    <property type="nucleotide sequence ID" value="NZ_CP047650.1"/>
</dbReference>
<dbReference type="PROSITE" id="PS00101">
    <property type="entry name" value="HEXAPEP_TRANSFERASES"/>
    <property type="match status" value="1"/>
</dbReference>
<dbReference type="CDD" id="cd03354">
    <property type="entry name" value="LbH_SAT"/>
    <property type="match status" value="1"/>
</dbReference>
<reference evidence="6 7" key="1">
    <citation type="submission" date="2020-01" db="EMBL/GenBank/DDBJ databases">
        <title>Genome sequencing of strain KACC 21265.</title>
        <authorList>
            <person name="Heo J."/>
            <person name="Kim S.-J."/>
            <person name="Kim J.-S."/>
            <person name="Hong S.-B."/>
            <person name="Kwon S.-W."/>
        </authorList>
    </citation>
    <scope>NUCLEOTIDE SEQUENCE [LARGE SCALE GENOMIC DNA]</scope>
    <source>
        <strain evidence="6 7">KACC 21265</strain>
    </source>
</reference>
<dbReference type="GO" id="GO:0005737">
    <property type="term" value="C:cytoplasm"/>
    <property type="evidence" value="ECO:0007669"/>
    <property type="project" value="InterPro"/>
</dbReference>
<dbReference type="GO" id="GO:0006535">
    <property type="term" value="P:cysteine biosynthetic process from serine"/>
    <property type="evidence" value="ECO:0007669"/>
    <property type="project" value="InterPro"/>
</dbReference>
<comment type="similarity">
    <text evidence="1 5">Belongs to the transferase hexapeptide repeat family.</text>
</comment>
<evidence type="ECO:0000256" key="4">
    <source>
        <dbReference type="ARBA" id="ARBA00023315"/>
    </source>
</evidence>
<dbReference type="KEGG" id="xyk:GT347_19510"/>
<keyword evidence="3" id="KW-0677">Repeat</keyword>
<dbReference type="PIRSF" id="PIRSF000441">
    <property type="entry name" value="CysE"/>
    <property type="match status" value="1"/>
</dbReference>
<evidence type="ECO:0000313" key="6">
    <source>
        <dbReference type="EMBL" id="QHI99973.1"/>
    </source>
</evidence>
<keyword evidence="4 5" id="KW-0012">Acyltransferase</keyword>
<dbReference type="InterPro" id="IPR011004">
    <property type="entry name" value="Trimer_LpxA-like_sf"/>
</dbReference>
<sequence>MSFFDDLKVYRESVFALGFWGLQVYRFGHLRYRFQSKLIRYPLALAHGILAKLAEIFFGITIGVSAKIGRRLVIEHSGAIVVHGNTVIGDDCIIRQGVTIGNRRLDDPFGAPTLGNRVNVGAGAKILGRITIGDGAEIGANAVVIQDVPANAIAVGVPARIILRG</sequence>
<dbReference type="EMBL" id="CP047650">
    <property type="protein sequence ID" value="QHI99973.1"/>
    <property type="molecule type" value="Genomic_DNA"/>
</dbReference>
<protein>
    <recommendedName>
        <fullName evidence="5">Serine acetyltransferase</fullName>
        <ecNumber evidence="5">2.3.1.30</ecNumber>
    </recommendedName>
</protein>
<dbReference type="Gene3D" id="2.160.10.10">
    <property type="entry name" value="Hexapeptide repeat proteins"/>
    <property type="match status" value="1"/>
</dbReference>
<dbReference type="AlphaFoldDB" id="A0A857J9S6"/>
<evidence type="ECO:0000313" key="7">
    <source>
        <dbReference type="Proteomes" id="UP000464787"/>
    </source>
</evidence>
<comment type="catalytic activity">
    <reaction evidence="5">
        <text>L-serine + acetyl-CoA = O-acetyl-L-serine + CoA</text>
        <dbReference type="Rhea" id="RHEA:24560"/>
        <dbReference type="ChEBI" id="CHEBI:33384"/>
        <dbReference type="ChEBI" id="CHEBI:57287"/>
        <dbReference type="ChEBI" id="CHEBI:57288"/>
        <dbReference type="ChEBI" id="CHEBI:58340"/>
        <dbReference type="EC" id="2.3.1.30"/>
    </reaction>
</comment>
<keyword evidence="2 5" id="KW-0808">Transferase</keyword>
<name>A0A857J9S6_9BURK</name>
<evidence type="ECO:0000256" key="5">
    <source>
        <dbReference type="PIRNR" id="PIRNR000441"/>
    </source>
</evidence>
<dbReference type="Proteomes" id="UP000464787">
    <property type="component" value="Chromosome"/>
</dbReference>
<keyword evidence="7" id="KW-1185">Reference proteome</keyword>
<organism evidence="6 7">
    <name type="scientific">Xylophilus rhododendri</name>
    <dbReference type="NCBI Taxonomy" id="2697032"/>
    <lineage>
        <taxon>Bacteria</taxon>
        <taxon>Pseudomonadati</taxon>
        <taxon>Pseudomonadota</taxon>
        <taxon>Betaproteobacteria</taxon>
        <taxon>Burkholderiales</taxon>
        <taxon>Xylophilus</taxon>
    </lineage>
</organism>
<dbReference type="InterPro" id="IPR001451">
    <property type="entry name" value="Hexapep"/>
</dbReference>
<evidence type="ECO:0000256" key="1">
    <source>
        <dbReference type="ARBA" id="ARBA00007274"/>
    </source>
</evidence>